<evidence type="ECO:0000256" key="3">
    <source>
        <dbReference type="ARBA" id="ARBA00022475"/>
    </source>
</evidence>
<sequence>MPDTSRYDALLEEAGDAEASSGWMVSYIDVMTLLVALFVLLFALSFRLGQSDAEPVTLYTEVDATPAPYLGVPLPEEMLAAMAPQEPYLNGAAARIDPAAVVVALGVARRAPEPVAPVPARPFPAEPVMADWQPPSPQVVAANGANLEVPLEELVVVVTDTAPERSREIDPEAVAVATTLAETLEQRIAEAPHLPDLEGVEVSRVAEGISLRVEDNLLFSTAEAELTGAGRDVIESLVALIQRHDGEVSVEGHTDSRPINTPQFPSNWELSSARATAILRYLADEGVSPSRLRAVGFGDTRPLASNDSQEGRAKNRRVEVIIHL</sequence>
<dbReference type="AlphaFoldDB" id="A0A2A2F465"/>
<comment type="subcellular location">
    <subcellularLocation>
        <location evidence="1">Cell membrane</location>
        <topology evidence="1">Single-pass membrane protein</topology>
    </subcellularLocation>
</comment>
<dbReference type="CDD" id="cd07185">
    <property type="entry name" value="OmpA_C-like"/>
    <property type="match status" value="1"/>
</dbReference>
<accession>A0A2A2F465</accession>
<feature type="transmembrane region" description="Helical" evidence="8">
    <location>
        <begin position="20"/>
        <end position="44"/>
    </location>
</feature>
<keyword evidence="4 8" id="KW-0812">Transmembrane</keyword>
<evidence type="ECO:0000256" key="4">
    <source>
        <dbReference type="ARBA" id="ARBA00022692"/>
    </source>
</evidence>
<reference evidence="10 11" key="1">
    <citation type="submission" date="2017-08" db="EMBL/GenBank/DDBJ databases">
        <title>Halomonas alkalisoli sp. nov., isolated from saline alkaline soil.</title>
        <authorList>
            <person name="Wang D."/>
            <person name="Zhang G."/>
        </authorList>
    </citation>
    <scope>NUCLEOTIDE SEQUENCE [LARGE SCALE GENOMIC DNA]</scope>
    <source>
        <strain evidence="10 11">WRN001</strain>
    </source>
</reference>
<keyword evidence="3" id="KW-1003">Cell membrane</keyword>
<keyword evidence="5 8" id="KW-1133">Transmembrane helix</keyword>
<dbReference type="InterPro" id="IPR036737">
    <property type="entry name" value="OmpA-like_sf"/>
</dbReference>
<dbReference type="InterPro" id="IPR006665">
    <property type="entry name" value="OmpA-like"/>
</dbReference>
<keyword evidence="11" id="KW-1185">Reference proteome</keyword>
<comment type="similarity">
    <text evidence="2">Belongs to the MotB family.</text>
</comment>
<organism evidence="10 11">
    <name type="scientific">Halomonas salipaludis</name>
    <dbReference type="NCBI Taxonomy" id="2032625"/>
    <lineage>
        <taxon>Bacteria</taxon>
        <taxon>Pseudomonadati</taxon>
        <taxon>Pseudomonadota</taxon>
        <taxon>Gammaproteobacteria</taxon>
        <taxon>Oceanospirillales</taxon>
        <taxon>Halomonadaceae</taxon>
        <taxon>Halomonas</taxon>
    </lineage>
</organism>
<evidence type="ECO:0000256" key="7">
    <source>
        <dbReference type="PROSITE-ProRule" id="PRU00473"/>
    </source>
</evidence>
<keyword evidence="10" id="KW-0969">Cilium</keyword>
<dbReference type="RefSeq" id="WP_095619405.1">
    <property type="nucleotide sequence ID" value="NZ_NSKB01000001.1"/>
</dbReference>
<dbReference type="Pfam" id="PF13677">
    <property type="entry name" value="MotB_plug"/>
    <property type="match status" value="1"/>
</dbReference>
<dbReference type="PANTHER" id="PTHR30329:SF20">
    <property type="entry name" value="EXPORTED PROTEIN"/>
    <property type="match status" value="1"/>
</dbReference>
<protein>
    <submittedName>
        <fullName evidence="10">Flagellar motor protein MotB</fullName>
    </submittedName>
</protein>
<dbReference type="InterPro" id="IPR025713">
    <property type="entry name" value="MotB-like_N_dom"/>
</dbReference>
<dbReference type="Pfam" id="PF00691">
    <property type="entry name" value="OmpA"/>
    <property type="match status" value="1"/>
</dbReference>
<feature type="domain" description="OmpA-like" evidence="9">
    <location>
        <begin position="205"/>
        <end position="324"/>
    </location>
</feature>
<proteinExistence type="inferred from homology"/>
<evidence type="ECO:0000313" key="10">
    <source>
        <dbReference type="EMBL" id="PAU79395.1"/>
    </source>
</evidence>
<evidence type="ECO:0000256" key="5">
    <source>
        <dbReference type="ARBA" id="ARBA00022989"/>
    </source>
</evidence>
<dbReference type="EMBL" id="NSKB01000001">
    <property type="protein sequence ID" value="PAU79395.1"/>
    <property type="molecule type" value="Genomic_DNA"/>
</dbReference>
<evidence type="ECO:0000259" key="9">
    <source>
        <dbReference type="PROSITE" id="PS51123"/>
    </source>
</evidence>
<dbReference type="InterPro" id="IPR050330">
    <property type="entry name" value="Bact_OuterMem_StrucFunc"/>
</dbReference>
<dbReference type="SUPFAM" id="SSF103088">
    <property type="entry name" value="OmpA-like"/>
    <property type="match status" value="1"/>
</dbReference>
<evidence type="ECO:0000256" key="2">
    <source>
        <dbReference type="ARBA" id="ARBA00008914"/>
    </source>
</evidence>
<dbReference type="Gene3D" id="3.30.1330.60">
    <property type="entry name" value="OmpA-like domain"/>
    <property type="match status" value="1"/>
</dbReference>
<keyword evidence="10" id="KW-0282">Flagellum</keyword>
<gene>
    <name evidence="10" type="ORF">CK498_03220</name>
</gene>
<evidence type="ECO:0000313" key="11">
    <source>
        <dbReference type="Proteomes" id="UP000217771"/>
    </source>
</evidence>
<dbReference type="Proteomes" id="UP000217771">
    <property type="component" value="Unassembled WGS sequence"/>
</dbReference>
<dbReference type="PROSITE" id="PS51123">
    <property type="entry name" value="OMPA_2"/>
    <property type="match status" value="1"/>
</dbReference>
<dbReference type="PANTHER" id="PTHR30329">
    <property type="entry name" value="STATOR ELEMENT OF FLAGELLAR MOTOR COMPLEX"/>
    <property type="match status" value="1"/>
</dbReference>
<evidence type="ECO:0000256" key="6">
    <source>
        <dbReference type="ARBA" id="ARBA00023136"/>
    </source>
</evidence>
<evidence type="ECO:0000256" key="8">
    <source>
        <dbReference type="SAM" id="Phobius"/>
    </source>
</evidence>
<evidence type="ECO:0000256" key="1">
    <source>
        <dbReference type="ARBA" id="ARBA00004162"/>
    </source>
</evidence>
<keyword evidence="6 7" id="KW-0472">Membrane</keyword>
<dbReference type="OrthoDB" id="9815217at2"/>
<dbReference type="GO" id="GO:0005886">
    <property type="term" value="C:plasma membrane"/>
    <property type="evidence" value="ECO:0007669"/>
    <property type="project" value="UniProtKB-SubCell"/>
</dbReference>
<comment type="caution">
    <text evidence="10">The sequence shown here is derived from an EMBL/GenBank/DDBJ whole genome shotgun (WGS) entry which is preliminary data.</text>
</comment>
<keyword evidence="10" id="KW-0966">Cell projection</keyword>
<name>A0A2A2F465_9GAMM</name>